<evidence type="ECO:0000259" key="9">
    <source>
        <dbReference type="Pfam" id="PF18916"/>
    </source>
</evidence>
<reference evidence="11" key="1">
    <citation type="journal article" date="2019" name="Int. J. Syst. Evol. Microbiol.">
        <title>The Global Catalogue of Microorganisms (GCM) 10K type strain sequencing project: providing services to taxonomists for standard genome sequencing and annotation.</title>
        <authorList>
            <consortium name="The Broad Institute Genomics Platform"/>
            <consortium name="The Broad Institute Genome Sequencing Center for Infectious Disease"/>
            <person name="Wu L."/>
            <person name="Ma J."/>
        </authorList>
    </citation>
    <scope>NUCLEOTIDE SEQUENCE [LARGE SCALE GENOMIC DNA]</scope>
    <source>
        <strain evidence="11">CGMCC 1.15304</strain>
    </source>
</reference>
<dbReference type="EMBL" id="JBHSCR010000001">
    <property type="protein sequence ID" value="MFC4346503.1"/>
    <property type="molecule type" value="Genomic_DNA"/>
</dbReference>
<dbReference type="Proteomes" id="UP001595776">
    <property type="component" value="Unassembled WGS sequence"/>
</dbReference>
<keyword evidence="3 8" id="KW-0812">Transmembrane</keyword>
<keyword evidence="11" id="KW-1185">Reference proteome</keyword>
<accession>A0ABV8U6R8</accession>
<feature type="transmembrane region" description="Helical" evidence="8">
    <location>
        <begin position="32"/>
        <end position="50"/>
    </location>
</feature>
<dbReference type="Pfam" id="PF18916">
    <property type="entry name" value="Lycopene_cyc"/>
    <property type="match status" value="1"/>
</dbReference>
<keyword evidence="5 8" id="KW-1133">Transmembrane helix</keyword>
<evidence type="ECO:0000256" key="5">
    <source>
        <dbReference type="ARBA" id="ARBA00022989"/>
    </source>
</evidence>
<evidence type="ECO:0000256" key="2">
    <source>
        <dbReference type="ARBA" id="ARBA00004829"/>
    </source>
</evidence>
<feature type="transmembrane region" description="Helical" evidence="8">
    <location>
        <begin position="70"/>
        <end position="89"/>
    </location>
</feature>
<sequence>MTMHYTYLTWSLLLLAIWGGVFVANRTEKKKMLFVSVSTMPLGLTEPLFYPEYWFPPTLFDLAARTGLDVESLIFSFSVGGLASALYGIGQRTDMELMPECTKRQKRHRFHKLALASPILAFIPMFIFSELNAIYIASISMAVGGLATVLCRPDLFKRMIWSASIFGGLYFLFFAAMSWSHPDLVSLYWNNNAISGWTIVGVPVEELLFAVTFGFMWGGLYEHLGWYRSIRT</sequence>
<evidence type="ECO:0000256" key="8">
    <source>
        <dbReference type="SAM" id="Phobius"/>
    </source>
</evidence>
<evidence type="ECO:0000313" key="10">
    <source>
        <dbReference type="EMBL" id="MFC4346503.1"/>
    </source>
</evidence>
<proteinExistence type="predicted"/>
<keyword evidence="4" id="KW-0125">Carotenoid biosynthesis</keyword>
<feature type="transmembrane region" description="Helical" evidence="8">
    <location>
        <begin position="199"/>
        <end position="221"/>
    </location>
</feature>
<gene>
    <name evidence="10" type="ORF">ACFO5Q_01425</name>
</gene>
<comment type="pathway">
    <text evidence="2">Carotenoid biosynthesis.</text>
</comment>
<evidence type="ECO:0000256" key="7">
    <source>
        <dbReference type="ARBA" id="ARBA00023235"/>
    </source>
</evidence>
<dbReference type="InterPro" id="IPR017825">
    <property type="entry name" value="Lycopene_cyclase_dom"/>
</dbReference>
<organism evidence="10 11">
    <name type="scientific">Kordiimonas lipolytica</name>
    <dbReference type="NCBI Taxonomy" id="1662421"/>
    <lineage>
        <taxon>Bacteria</taxon>
        <taxon>Pseudomonadati</taxon>
        <taxon>Pseudomonadota</taxon>
        <taxon>Alphaproteobacteria</taxon>
        <taxon>Kordiimonadales</taxon>
        <taxon>Kordiimonadaceae</taxon>
        <taxon>Kordiimonas</taxon>
    </lineage>
</organism>
<evidence type="ECO:0000256" key="3">
    <source>
        <dbReference type="ARBA" id="ARBA00022692"/>
    </source>
</evidence>
<feature type="transmembrane region" description="Helical" evidence="8">
    <location>
        <begin position="6"/>
        <end position="25"/>
    </location>
</feature>
<feature type="domain" description="Lycopene cyclase" evidence="9">
    <location>
        <begin position="132"/>
        <end position="224"/>
    </location>
</feature>
<evidence type="ECO:0000256" key="1">
    <source>
        <dbReference type="ARBA" id="ARBA00004141"/>
    </source>
</evidence>
<feature type="transmembrane region" description="Helical" evidence="8">
    <location>
        <begin position="110"/>
        <end position="127"/>
    </location>
</feature>
<feature type="transmembrane region" description="Helical" evidence="8">
    <location>
        <begin position="133"/>
        <end position="152"/>
    </location>
</feature>
<comment type="subcellular location">
    <subcellularLocation>
        <location evidence="1">Membrane</location>
        <topology evidence="1">Multi-pass membrane protein</topology>
    </subcellularLocation>
</comment>
<keyword evidence="7" id="KW-0413">Isomerase</keyword>
<name>A0ABV8U6R8_9PROT</name>
<evidence type="ECO:0000256" key="4">
    <source>
        <dbReference type="ARBA" id="ARBA00022746"/>
    </source>
</evidence>
<keyword evidence="6 8" id="KW-0472">Membrane</keyword>
<evidence type="ECO:0000256" key="6">
    <source>
        <dbReference type="ARBA" id="ARBA00023136"/>
    </source>
</evidence>
<comment type="caution">
    <text evidence="10">The sequence shown here is derived from an EMBL/GenBank/DDBJ whole genome shotgun (WGS) entry which is preliminary data.</text>
</comment>
<evidence type="ECO:0000313" key="11">
    <source>
        <dbReference type="Proteomes" id="UP001595776"/>
    </source>
</evidence>
<feature type="transmembrane region" description="Helical" evidence="8">
    <location>
        <begin position="159"/>
        <end position="179"/>
    </location>
</feature>
<dbReference type="RefSeq" id="WP_068150138.1">
    <property type="nucleotide sequence ID" value="NZ_JBHSCR010000001.1"/>
</dbReference>
<protein>
    <submittedName>
        <fullName evidence="10">Lycopene cyclase domain-containing protein</fullName>
    </submittedName>
</protein>